<keyword evidence="4" id="KW-1185">Reference proteome</keyword>
<evidence type="ECO:0000313" key="4">
    <source>
        <dbReference type="Proteomes" id="UP000807025"/>
    </source>
</evidence>
<sequence>MNTFTLLWSAALPLRRASLRSTLRPTLRRQPLLLRQYGTPFRPTTGRWPPLRTKSSSPSRTPSSLANAGSMLSSFSMMSYLRFLGIGIGIVTLGTFYMKYLSILQIVDNLKASVSTGLATVKIKTEALVGRVKGVNVPDEIKNSISAVSEAARTKSGELGKTIREAKASGVAEVVESVKGSASTMAEVVRVKSEELGTTLKDPKTAESVRSSVSVAFGAVKAKSQELGARVKEGKGMESVEALFKRDKDK</sequence>
<evidence type="ECO:0000313" key="3">
    <source>
        <dbReference type="EMBL" id="KAF9498099.1"/>
    </source>
</evidence>
<comment type="caution">
    <text evidence="3">The sequence shown here is derived from an EMBL/GenBank/DDBJ whole genome shotgun (WGS) entry which is preliminary data.</text>
</comment>
<gene>
    <name evidence="3" type="ORF">BDN71DRAFT_436709</name>
</gene>
<keyword evidence="2" id="KW-0472">Membrane</keyword>
<dbReference type="EMBL" id="MU154539">
    <property type="protein sequence ID" value="KAF9498099.1"/>
    <property type="molecule type" value="Genomic_DNA"/>
</dbReference>
<name>A0A9P6DHK9_PLEER</name>
<evidence type="ECO:0000256" key="2">
    <source>
        <dbReference type="SAM" id="Phobius"/>
    </source>
</evidence>
<dbReference type="AlphaFoldDB" id="A0A9P6DHK9"/>
<evidence type="ECO:0000256" key="1">
    <source>
        <dbReference type="SAM" id="MobiDB-lite"/>
    </source>
</evidence>
<keyword evidence="2" id="KW-1133">Transmembrane helix</keyword>
<accession>A0A9P6DHK9</accession>
<dbReference type="Proteomes" id="UP000807025">
    <property type="component" value="Unassembled WGS sequence"/>
</dbReference>
<protein>
    <submittedName>
        <fullName evidence="3">Uncharacterized protein</fullName>
    </submittedName>
</protein>
<keyword evidence="2" id="KW-0812">Transmembrane</keyword>
<feature type="compositionally biased region" description="Low complexity" evidence="1">
    <location>
        <begin position="49"/>
        <end position="64"/>
    </location>
</feature>
<feature type="transmembrane region" description="Helical" evidence="2">
    <location>
        <begin position="80"/>
        <end position="101"/>
    </location>
</feature>
<dbReference type="OrthoDB" id="3024627at2759"/>
<reference evidence="3" key="1">
    <citation type="submission" date="2020-11" db="EMBL/GenBank/DDBJ databases">
        <authorList>
            <consortium name="DOE Joint Genome Institute"/>
            <person name="Ahrendt S."/>
            <person name="Riley R."/>
            <person name="Andreopoulos W."/>
            <person name="Labutti K."/>
            <person name="Pangilinan J."/>
            <person name="Ruiz-Duenas F.J."/>
            <person name="Barrasa J.M."/>
            <person name="Sanchez-Garcia M."/>
            <person name="Camarero S."/>
            <person name="Miyauchi S."/>
            <person name="Serrano A."/>
            <person name="Linde D."/>
            <person name="Babiker R."/>
            <person name="Drula E."/>
            <person name="Ayuso-Fernandez I."/>
            <person name="Pacheco R."/>
            <person name="Padilla G."/>
            <person name="Ferreira P."/>
            <person name="Barriuso J."/>
            <person name="Kellner H."/>
            <person name="Castanera R."/>
            <person name="Alfaro M."/>
            <person name="Ramirez L."/>
            <person name="Pisabarro A.G."/>
            <person name="Kuo A."/>
            <person name="Tritt A."/>
            <person name="Lipzen A."/>
            <person name="He G."/>
            <person name="Yan M."/>
            <person name="Ng V."/>
            <person name="Cullen D."/>
            <person name="Martin F."/>
            <person name="Rosso M.-N."/>
            <person name="Henrissat B."/>
            <person name="Hibbett D."/>
            <person name="Martinez A.T."/>
            <person name="Grigoriev I.V."/>
        </authorList>
    </citation>
    <scope>NUCLEOTIDE SEQUENCE</scope>
    <source>
        <strain evidence="3">ATCC 90797</strain>
    </source>
</reference>
<organism evidence="3 4">
    <name type="scientific">Pleurotus eryngii</name>
    <name type="common">Boletus of the steppes</name>
    <dbReference type="NCBI Taxonomy" id="5323"/>
    <lineage>
        <taxon>Eukaryota</taxon>
        <taxon>Fungi</taxon>
        <taxon>Dikarya</taxon>
        <taxon>Basidiomycota</taxon>
        <taxon>Agaricomycotina</taxon>
        <taxon>Agaricomycetes</taxon>
        <taxon>Agaricomycetidae</taxon>
        <taxon>Agaricales</taxon>
        <taxon>Pleurotineae</taxon>
        <taxon>Pleurotaceae</taxon>
        <taxon>Pleurotus</taxon>
    </lineage>
</organism>
<feature type="region of interest" description="Disordered" evidence="1">
    <location>
        <begin position="39"/>
        <end position="64"/>
    </location>
</feature>
<proteinExistence type="predicted"/>